<sequence>MASTITAERRTTQEGGRAERASEILAGLAALPSLQGMTPPEARAAQVIGKPWDTAEIVELAIAWVGTGLDVPTLTDLAGRDWDDPVLPTLFDIVLDDLGAGHPASSTARRRVAAYLARRAAALAPVPAPRRTA</sequence>
<name>A0ABV9RLI0_9PSEU</name>
<dbReference type="RefSeq" id="WP_274191951.1">
    <property type="nucleotide sequence ID" value="NZ_BAABHN010000038.1"/>
</dbReference>
<gene>
    <name evidence="1" type="ORF">ACFPEL_17235</name>
</gene>
<evidence type="ECO:0000313" key="1">
    <source>
        <dbReference type="EMBL" id="MFC4834163.1"/>
    </source>
</evidence>
<organism evidence="1 2">
    <name type="scientific">Actinomycetospora chibensis</name>
    <dbReference type="NCBI Taxonomy" id="663606"/>
    <lineage>
        <taxon>Bacteria</taxon>
        <taxon>Bacillati</taxon>
        <taxon>Actinomycetota</taxon>
        <taxon>Actinomycetes</taxon>
        <taxon>Pseudonocardiales</taxon>
        <taxon>Pseudonocardiaceae</taxon>
        <taxon>Actinomycetospora</taxon>
    </lineage>
</organism>
<reference evidence="2" key="1">
    <citation type="journal article" date="2019" name="Int. J. Syst. Evol. Microbiol.">
        <title>The Global Catalogue of Microorganisms (GCM) 10K type strain sequencing project: providing services to taxonomists for standard genome sequencing and annotation.</title>
        <authorList>
            <consortium name="The Broad Institute Genomics Platform"/>
            <consortium name="The Broad Institute Genome Sequencing Center for Infectious Disease"/>
            <person name="Wu L."/>
            <person name="Ma J."/>
        </authorList>
    </citation>
    <scope>NUCLEOTIDE SEQUENCE [LARGE SCALE GENOMIC DNA]</scope>
    <source>
        <strain evidence="2">CCUG 50347</strain>
    </source>
</reference>
<proteinExistence type="predicted"/>
<accession>A0ABV9RLI0</accession>
<dbReference type="Proteomes" id="UP001595909">
    <property type="component" value="Unassembled WGS sequence"/>
</dbReference>
<protein>
    <submittedName>
        <fullName evidence="1">Uncharacterized protein</fullName>
    </submittedName>
</protein>
<comment type="caution">
    <text evidence="1">The sequence shown here is derived from an EMBL/GenBank/DDBJ whole genome shotgun (WGS) entry which is preliminary data.</text>
</comment>
<evidence type="ECO:0000313" key="2">
    <source>
        <dbReference type="Proteomes" id="UP001595909"/>
    </source>
</evidence>
<dbReference type="EMBL" id="JBHSIM010000038">
    <property type="protein sequence ID" value="MFC4834163.1"/>
    <property type="molecule type" value="Genomic_DNA"/>
</dbReference>
<keyword evidence="2" id="KW-1185">Reference proteome</keyword>